<sequence length="803" mass="91328">MLTSLPTLRYHGRQFINKHAHFLQLHYLYIALIIFIFSGLYYCQPGTSWAYIDSLYMATTGCTNTGINTIAVSSMSAFQISVLYFSSFFGSHIVISFVVVMVRKHYFYNRFQEVVRFNKARTFMESQRRQHSSGNSSRPNITLILQSGRKIDDDVIEHNVKQMDHTSRHSFTSSTTDSVCAYPLKMTRTCQHQHHLQHIPIERTAKNDTPTPIRHQQQHECERGKKTNSSQHVPPPTLSHQREPNESNPDHWTASKASLFGNTSTTGGTNIIFAENIQQQREAARQQLEKQRKLEVEQHELEYHERISSTQDHQQHQNDISGDEYYGGDNGAHEHVDIISLARDQTELTKEQRYLVGGAEYRALDLLTIVIPLYYLVIVFGTSFAFKVYITVSPYAQKVLLTSNGNNMPINSWYFSFFICLSAMNNLGLSQIDASMVPFQNSPFPLLVCGFLILAGNTAYPIFLRFMLWCLYHLTPHSFTMHRETLRYLLDYPRRCYTTLFPALQTRWLLAILIAINLTEIVVYISTNFWLPVMNGIPAASQLLDGLFQGIATRNAGFSVVNLPLLNPGTILVYIVAMYMGVYPVAISMRNSNVYQERSLGIYKTECDPPYTDNYDDHLTDDGILFKIRKQQTISSVMTTSKKIFSRLDFFVMTQIQRQLTKDICWVVVGIFCICVLEARAIMSPSSVTFVSVVYECVSAFACVGGSFGGSIPGTSQSADYRIASKLVLIILMYHGRHRGLPAAIDRAVLLPSEQLDWSDTEEQRRLYRCSSCITTTTGDGIGDNSNHLGSNFRVVYHRSETV</sequence>
<evidence type="ECO:0000256" key="4">
    <source>
        <dbReference type="ARBA" id="ARBA00022989"/>
    </source>
</evidence>
<feature type="region of interest" description="Disordered" evidence="7">
    <location>
        <begin position="193"/>
        <end position="256"/>
    </location>
</feature>
<comment type="subcellular location">
    <subcellularLocation>
        <location evidence="1">Membrane</location>
        <topology evidence="1">Multi-pass membrane protein</topology>
    </subcellularLocation>
</comment>
<evidence type="ECO:0000256" key="1">
    <source>
        <dbReference type="ARBA" id="ARBA00004141"/>
    </source>
</evidence>
<dbReference type="PANTHER" id="PTHR31064:SF30">
    <property type="entry name" value="HIGH-AFFINITY POTASSIUM TRANSPORT PROTEIN-RELATED"/>
    <property type="match status" value="1"/>
</dbReference>
<feature type="transmembrane region" description="Helical" evidence="8">
    <location>
        <begin position="444"/>
        <end position="463"/>
    </location>
</feature>
<feature type="transmembrane region" description="Helical" evidence="8">
    <location>
        <begin position="373"/>
        <end position="392"/>
    </location>
</feature>
<gene>
    <name evidence="9" type="ORF">BCR42DRAFT_456244</name>
</gene>
<keyword evidence="10" id="KW-1185">Reference proteome</keyword>
<dbReference type="STRING" id="90262.A0A1X2I0S2"/>
<evidence type="ECO:0000256" key="7">
    <source>
        <dbReference type="SAM" id="MobiDB-lite"/>
    </source>
</evidence>
<keyword evidence="4 8" id="KW-1133">Transmembrane helix</keyword>
<evidence type="ECO:0000313" key="9">
    <source>
        <dbReference type="EMBL" id="ORZ06913.1"/>
    </source>
</evidence>
<organism evidence="9 10">
    <name type="scientific">Absidia repens</name>
    <dbReference type="NCBI Taxonomy" id="90262"/>
    <lineage>
        <taxon>Eukaryota</taxon>
        <taxon>Fungi</taxon>
        <taxon>Fungi incertae sedis</taxon>
        <taxon>Mucoromycota</taxon>
        <taxon>Mucoromycotina</taxon>
        <taxon>Mucoromycetes</taxon>
        <taxon>Mucorales</taxon>
        <taxon>Cunninghamellaceae</taxon>
        <taxon>Absidia</taxon>
    </lineage>
</organism>
<name>A0A1X2I0S2_9FUNG</name>
<evidence type="ECO:0000256" key="6">
    <source>
        <dbReference type="ARBA" id="ARBA00023136"/>
    </source>
</evidence>
<dbReference type="EMBL" id="MCGE01000037">
    <property type="protein sequence ID" value="ORZ06913.1"/>
    <property type="molecule type" value="Genomic_DNA"/>
</dbReference>
<dbReference type="GO" id="GO:0005886">
    <property type="term" value="C:plasma membrane"/>
    <property type="evidence" value="ECO:0007669"/>
    <property type="project" value="TreeGrafter"/>
</dbReference>
<feature type="compositionally biased region" description="Basic and acidic residues" evidence="7">
    <location>
        <begin position="240"/>
        <end position="249"/>
    </location>
</feature>
<feature type="transmembrane region" description="Helical" evidence="8">
    <location>
        <begin position="571"/>
        <end position="589"/>
    </location>
</feature>
<evidence type="ECO:0000256" key="8">
    <source>
        <dbReference type="SAM" id="Phobius"/>
    </source>
</evidence>
<keyword evidence="2" id="KW-0813">Transport</keyword>
<evidence type="ECO:0000256" key="3">
    <source>
        <dbReference type="ARBA" id="ARBA00022692"/>
    </source>
</evidence>
<keyword evidence="3 8" id="KW-0812">Transmembrane</keyword>
<reference evidence="9 10" key="1">
    <citation type="submission" date="2016-07" db="EMBL/GenBank/DDBJ databases">
        <title>Pervasive Adenine N6-methylation of Active Genes in Fungi.</title>
        <authorList>
            <consortium name="DOE Joint Genome Institute"/>
            <person name="Mondo S.J."/>
            <person name="Dannebaum R.O."/>
            <person name="Kuo R.C."/>
            <person name="Labutti K."/>
            <person name="Haridas S."/>
            <person name="Kuo A."/>
            <person name="Salamov A."/>
            <person name="Ahrendt S.R."/>
            <person name="Lipzen A."/>
            <person name="Sullivan W."/>
            <person name="Andreopoulos W.B."/>
            <person name="Clum A."/>
            <person name="Lindquist E."/>
            <person name="Daum C."/>
            <person name="Ramamoorthy G.K."/>
            <person name="Gryganskyi A."/>
            <person name="Culley D."/>
            <person name="Magnuson J.K."/>
            <person name="James T.Y."/>
            <person name="O'Malley M.A."/>
            <person name="Stajich J.E."/>
            <person name="Spatafora J.W."/>
            <person name="Visel A."/>
            <person name="Grigoriev I.V."/>
        </authorList>
    </citation>
    <scope>NUCLEOTIDE SEQUENCE [LARGE SCALE GENOMIC DNA]</scope>
    <source>
        <strain evidence="9 10">NRRL 1336</strain>
    </source>
</reference>
<evidence type="ECO:0000256" key="5">
    <source>
        <dbReference type="ARBA" id="ARBA00023065"/>
    </source>
</evidence>
<dbReference type="GO" id="GO:1990573">
    <property type="term" value="P:potassium ion import across plasma membrane"/>
    <property type="evidence" value="ECO:0007669"/>
    <property type="project" value="TreeGrafter"/>
</dbReference>
<feature type="transmembrane region" description="Helical" evidence="8">
    <location>
        <begin position="508"/>
        <end position="531"/>
    </location>
</feature>
<dbReference type="GO" id="GO:0140107">
    <property type="term" value="F:high-affinity potassium ion transmembrane transporter activity"/>
    <property type="evidence" value="ECO:0007669"/>
    <property type="project" value="TreeGrafter"/>
</dbReference>
<dbReference type="AlphaFoldDB" id="A0A1X2I0S2"/>
<dbReference type="Proteomes" id="UP000193560">
    <property type="component" value="Unassembled WGS sequence"/>
</dbReference>
<protein>
    <submittedName>
        <fullName evidence="9">Cation transport protein-domain-containing protein</fullName>
    </submittedName>
</protein>
<dbReference type="GO" id="GO:0030007">
    <property type="term" value="P:intracellular potassium ion homeostasis"/>
    <property type="evidence" value="ECO:0007669"/>
    <property type="project" value="TreeGrafter"/>
</dbReference>
<feature type="transmembrane region" description="Helical" evidence="8">
    <location>
        <begin position="664"/>
        <end position="683"/>
    </location>
</feature>
<dbReference type="InterPro" id="IPR003445">
    <property type="entry name" value="Cat_transpt"/>
</dbReference>
<feature type="transmembrane region" description="Helical" evidence="8">
    <location>
        <begin position="412"/>
        <end position="432"/>
    </location>
</feature>
<comment type="caution">
    <text evidence="9">The sequence shown here is derived from an EMBL/GenBank/DDBJ whole genome shotgun (WGS) entry which is preliminary data.</text>
</comment>
<feature type="transmembrane region" description="Helical" evidence="8">
    <location>
        <begin position="82"/>
        <end position="102"/>
    </location>
</feature>
<dbReference type="Pfam" id="PF02386">
    <property type="entry name" value="TrkH"/>
    <property type="match status" value="1"/>
</dbReference>
<evidence type="ECO:0000256" key="2">
    <source>
        <dbReference type="ARBA" id="ARBA00022448"/>
    </source>
</evidence>
<dbReference type="OrthoDB" id="9999863at2759"/>
<proteinExistence type="predicted"/>
<dbReference type="PANTHER" id="PTHR31064">
    <property type="entry name" value="POTASSIUM TRANSPORT PROTEIN DDB_G0292412-RELATED"/>
    <property type="match status" value="1"/>
</dbReference>
<evidence type="ECO:0000313" key="10">
    <source>
        <dbReference type="Proteomes" id="UP000193560"/>
    </source>
</evidence>
<dbReference type="InterPro" id="IPR051143">
    <property type="entry name" value="TrkH_K-transport"/>
</dbReference>
<accession>A0A1X2I0S2</accession>
<keyword evidence="5" id="KW-0406">Ion transport</keyword>
<keyword evidence="6 8" id="KW-0472">Membrane</keyword>
<feature type="transmembrane region" description="Helical" evidence="8">
    <location>
        <begin position="21"/>
        <end position="42"/>
    </location>
</feature>